<gene>
    <name evidence="2" type="ORF">I553_7753</name>
</gene>
<proteinExistence type="predicted"/>
<dbReference type="PATRIC" id="fig|1299334.3.peg.5128"/>
<dbReference type="GO" id="GO:0031177">
    <property type="term" value="F:phosphopantetheine binding"/>
    <property type="evidence" value="ECO:0007669"/>
    <property type="project" value="TreeGrafter"/>
</dbReference>
<dbReference type="GO" id="GO:0009239">
    <property type="term" value="P:enterobactin biosynthetic process"/>
    <property type="evidence" value="ECO:0007669"/>
    <property type="project" value="TreeGrafter"/>
</dbReference>
<dbReference type="Gene3D" id="3.30.559.30">
    <property type="entry name" value="Nonribosomal peptide synthetase, condensation domain"/>
    <property type="match status" value="1"/>
</dbReference>
<dbReference type="PANTHER" id="PTHR45527">
    <property type="entry name" value="NONRIBOSOMAL PEPTIDE SYNTHETASE"/>
    <property type="match status" value="1"/>
</dbReference>
<dbReference type="GO" id="GO:0009366">
    <property type="term" value="C:enterobactin synthetase complex"/>
    <property type="evidence" value="ECO:0007669"/>
    <property type="project" value="TreeGrafter"/>
</dbReference>
<dbReference type="SUPFAM" id="SSF52777">
    <property type="entry name" value="CoA-dependent acyltransferases"/>
    <property type="match status" value="2"/>
</dbReference>
<dbReference type="AlphaFoldDB" id="X8AQQ1"/>
<dbReference type="GO" id="GO:0043041">
    <property type="term" value="P:amino acid activation for nonribosomal peptide biosynthetic process"/>
    <property type="evidence" value="ECO:0007669"/>
    <property type="project" value="TreeGrafter"/>
</dbReference>
<dbReference type="InterPro" id="IPR001242">
    <property type="entry name" value="Condensation_dom"/>
</dbReference>
<dbReference type="GO" id="GO:0008610">
    <property type="term" value="P:lipid biosynthetic process"/>
    <property type="evidence" value="ECO:0007669"/>
    <property type="project" value="UniProtKB-ARBA"/>
</dbReference>
<dbReference type="PANTHER" id="PTHR45527:SF1">
    <property type="entry name" value="FATTY ACID SYNTHASE"/>
    <property type="match status" value="1"/>
</dbReference>
<evidence type="ECO:0000259" key="1">
    <source>
        <dbReference type="Pfam" id="PF00668"/>
    </source>
</evidence>
<name>X8AQQ1_MYCXE</name>
<dbReference type="Pfam" id="PF00668">
    <property type="entry name" value="Condensation"/>
    <property type="match status" value="1"/>
</dbReference>
<dbReference type="InterPro" id="IPR023213">
    <property type="entry name" value="CAT-like_dom_sf"/>
</dbReference>
<organism evidence="2">
    <name type="scientific">Mycobacterium xenopi 4042</name>
    <dbReference type="NCBI Taxonomy" id="1299334"/>
    <lineage>
        <taxon>Bacteria</taxon>
        <taxon>Bacillati</taxon>
        <taxon>Actinomycetota</taxon>
        <taxon>Actinomycetes</taxon>
        <taxon>Mycobacteriales</taxon>
        <taxon>Mycobacteriaceae</taxon>
        <taxon>Mycobacterium</taxon>
    </lineage>
</organism>
<dbReference type="GO" id="GO:0047527">
    <property type="term" value="F:2,3-dihydroxybenzoate-serine ligase activity"/>
    <property type="evidence" value="ECO:0007669"/>
    <property type="project" value="TreeGrafter"/>
</dbReference>
<dbReference type="GO" id="GO:0005829">
    <property type="term" value="C:cytosol"/>
    <property type="evidence" value="ECO:0007669"/>
    <property type="project" value="TreeGrafter"/>
</dbReference>
<dbReference type="EMBL" id="JAOB01000047">
    <property type="protein sequence ID" value="EUA33343.1"/>
    <property type="molecule type" value="Genomic_DNA"/>
</dbReference>
<sequence length="298" mass="33122">MTDTDSRLEEQRLELLRRKLAEKGLLSEPGTATDGGRPAMSDGQRRMWFVQSVDPTGALLNVCVSYRITGAVDVARLHRAVDAVAMRHPLLRTTYHTADDGEAYPITHEDLRPGWALHDLSGLGDQARRLRLEVLAQREFRRPFDLTAEAPLRITLVRLGPDELMLLLTAHHIAWDDGSWVPFFTDLTRAYVDPEALDGTVSVPRERAGNLDEDLAYWRALMSDLPEPLELPGPHGSAVPTTWRSQLAATRLSRATVDRVSALARASGATPYMVLLAGFTALVHRYTHATDFLIAARC</sequence>
<protein>
    <submittedName>
        <fullName evidence="2">Condensation domain protein</fullName>
    </submittedName>
</protein>
<dbReference type="Gene3D" id="3.30.559.10">
    <property type="entry name" value="Chloramphenicol acetyltransferase-like domain"/>
    <property type="match status" value="1"/>
</dbReference>
<feature type="domain" description="Condensation" evidence="1">
    <location>
        <begin position="40"/>
        <end position="294"/>
    </location>
</feature>
<evidence type="ECO:0000313" key="2">
    <source>
        <dbReference type="EMBL" id="EUA33343.1"/>
    </source>
</evidence>
<reference evidence="2" key="1">
    <citation type="submission" date="2014-01" db="EMBL/GenBank/DDBJ databases">
        <authorList>
            <person name="Brown-Elliot B."/>
            <person name="Wallace R."/>
            <person name="Lenaerts A."/>
            <person name="Ordway D."/>
            <person name="DeGroote M.A."/>
            <person name="Parker T."/>
            <person name="Sizemore C."/>
            <person name="Tallon L.J."/>
            <person name="Sadzewicz L.K."/>
            <person name="Sengamalay N."/>
            <person name="Fraser C.M."/>
            <person name="Hine E."/>
            <person name="Shefchek K.A."/>
            <person name="Das S.P."/>
            <person name="Tettelin H."/>
        </authorList>
    </citation>
    <scope>NUCLEOTIDE SEQUENCE [LARGE SCALE GENOMIC DNA]</scope>
    <source>
        <strain evidence="2">4042</strain>
    </source>
</reference>
<accession>X8AQQ1</accession>
<comment type="caution">
    <text evidence="2">The sequence shown here is derived from an EMBL/GenBank/DDBJ whole genome shotgun (WGS) entry which is preliminary data.</text>
</comment>